<reference evidence="1" key="1">
    <citation type="submission" date="2023-02" db="EMBL/GenBank/DDBJ databases">
        <title>Colletotrichum kahawae CIFC_Que2 genome sequencing and assembly.</title>
        <authorList>
            <person name="Baroncelli R."/>
        </authorList>
    </citation>
    <scope>NUCLEOTIDE SEQUENCE</scope>
    <source>
        <strain evidence="1">CIFC_Que2</strain>
    </source>
</reference>
<evidence type="ECO:0000313" key="2">
    <source>
        <dbReference type="Proteomes" id="UP001281614"/>
    </source>
</evidence>
<dbReference type="Proteomes" id="UP001281614">
    <property type="component" value="Unassembled WGS sequence"/>
</dbReference>
<comment type="caution">
    <text evidence="1">The sequence shown here is derived from an EMBL/GenBank/DDBJ whole genome shotgun (WGS) entry which is preliminary data.</text>
</comment>
<proteinExistence type="predicted"/>
<name>A0AAD9YEV4_COLKA</name>
<dbReference type="EMBL" id="VYYT01000199">
    <property type="protein sequence ID" value="KAK2757750.1"/>
    <property type="molecule type" value="Genomic_DNA"/>
</dbReference>
<evidence type="ECO:0000313" key="1">
    <source>
        <dbReference type="EMBL" id="KAK2757750.1"/>
    </source>
</evidence>
<protein>
    <submittedName>
        <fullName evidence="1">Uncharacterized protein</fullName>
    </submittedName>
</protein>
<organism evidence="1 2">
    <name type="scientific">Colletotrichum kahawae</name>
    <name type="common">Coffee berry disease fungus</name>
    <dbReference type="NCBI Taxonomy" id="34407"/>
    <lineage>
        <taxon>Eukaryota</taxon>
        <taxon>Fungi</taxon>
        <taxon>Dikarya</taxon>
        <taxon>Ascomycota</taxon>
        <taxon>Pezizomycotina</taxon>
        <taxon>Sordariomycetes</taxon>
        <taxon>Hypocreomycetidae</taxon>
        <taxon>Glomerellales</taxon>
        <taxon>Glomerellaceae</taxon>
        <taxon>Colletotrichum</taxon>
        <taxon>Colletotrichum gloeosporioides species complex</taxon>
    </lineage>
</organism>
<keyword evidence="2" id="KW-1185">Reference proteome</keyword>
<sequence length="104" mass="11936">MNSKSVFFIIASLCGKKRISFLIMKNAVSDDDMLIVVYSPFAPNKNAFPISYPVKRPILVIHSFLPLSAVFSNCRYSPVYTLNVFVAMLSFFFCNHPKYRENRT</sequence>
<accession>A0AAD9YEV4</accession>
<dbReference type="AlphaFoldDB" id="A0AAD9YEV4"/>
<gene>
    <name evidence="1" type="ORF">CKAH01_16997</name>
</gene>